<gene>
    <name evidence="3" type="ORF">SAMN05421852_102172</name>
</gene>
<dbReference type="PANTHER" id="PTHR43798">
    <property type="entry name" value="MONOACYLGLYCEROL LIPASE"/>
    <property type="match status" value="1"/>
</dbReference>
<dbReference type="InterPro" id="IPR000073">
    <property type="entry name" value="AB_hydrolase_1"/>
</dbReference>
<evidence type="ECO:0000256" key="1">
    <source>
        <dbReference type="ARBA" id="ARBA00022801"/>
    </source>
</evidence>
<dbReference type="PANTHER" id="PTHR43798:SF31">
    <property type="entry name" value="AB HYDROLASE SUPERFAMILY PROTEIN YCLE"/>
    <property type="match status" value="1"/>
</dbReference>
<dbReference type="STRING" id="46223.SAMN05421852_102172"/>
<protein>
    <submittedName>
        <fullName evidence="3">Non-heme chloroperoxidase</fullName>
    </submittedName>
</protein>
<dbReference type="InterPro" id="IPR029058">
    <property type="entry name" value="AB_hydrolase_fold"/>
</dbReference>
<dbReference type="InterPro" id="IPR000639">
    <property type="entry name" value="Epox_hydrolase-like"/>
</dbReference>
<dbReference type="PRINTS" id="PR00412">
    <property type="entry name" value="EPOXHYDRLASE"/>
</dbReference>
<dbReference type="RefSeq" id="WP_093227970.1">
    <property type="nucleotide sequence ID" value="NZ_FORR01000002.1"/>
</dbReference>
<dbReference type="EMBL" id="FORR01000002">
    <property type="protein sequence ID" value="SFI83621.1"/>
    <property type="molecule type" value="Genomic_DNA"/>
</dbReference>
<feature type="domain" description="AB hydrolase-1" evidence="2">
    <location>
        <begin position="24"/>
        <end position="129"/>
    </location>
</feature>
<evidence type="ECO:0000313" key="4">
    <source>
        <dbReference type="Proteomes" id="UP000199545"/>
    </source>
</evidence>
<dbReference type="AlphaFoldDB" id="A0A1I3LFY7"/>
<dbReference type="GO" id="GO:0016787">
    <property type="term" value="F:hydrolase activity"/>
    <property type="evidence" value="ECO:0007669"/>
    <property type="project" value="UniProtKB-KW"/>
</dbReference>
<dbReference type="OrthoDB" id="9773293at2"/>
<organism evidence="3 4">
    <name type="scientific">Thermoflavimicrobium dichotomicum</name>
    <dbReference type="NCBI Taxonomy" id="46223"/>
    <lineage>
        <taxon>Bacteria</taxon>
        <taxon>Bacillati</taxon>
        <taxon>Bacillota</taxon>
        <taxon>Bacilli</taxon>
        <taxon>Bacillales</taxon>
        <taxon>Thermoactinomycetaceae</taxon>
        <taxon>Thermoflavimicrobium</taxon>
    </lineage>
</organism>
<dbReference type="Gene3D" id="3.40.50.1820">
    <property type="entry name" value="alpha/beta hydrolase"/>
    <property type="match status" value="1"/>
</dbReference>
<evidence type="ECO:0000259" key="2">
    <source>
        <dbReference type="Pfam" id="PF00561"/>
    </source>
</evidence>
<evidence type="ECO:0000313" key="3">
    <source>
        <dbReference type="EMBL" id="SFI83621.1"/>
    </source>
</evidence>
<dbReference type="SUPFAM" id="SSF53474">
    <property type="entry name" value="alpha/beta-Hydrolases"/>
    <property type="match status" value="1"/>
</dbReference>
<sequence length="274" mass="31321">MGYYITVERNVKIFVEDTDPGHGKPILFIHGWPLNHKMFEYQFDQLPKMGYRCIGVDLRGFGKSDRPWKGYSYNRLADDIRIVIDTLRLEDITLAGHSMGGAIAIRYLARHAGHKVSKLALIGAAGFTRYPEYSYGLAKEEVKRWERSWNKLIEATYTDRPKMLDGVGDIFFARYVTGSFKEWFHGLGIEASGHATAKCAVSLRDEDLGSDMSKIHVPTGIFHGKQDRVCPFVFAELMHARIRGSKLIPFKYSGHGLFYEELEKFSRELVRFIG</sequence>
<keyword evidence="1" id="KW-0378">Hydrolase</keyword>
<name>A0A1I3LFY7_9BACL</name>
<dbReference type="PRINTS" id="PR00111">
    <property type="entry name" value="ABHYDROLASE"/>
</dbReference>
<proteinExistence type="predicted"/>
<dbReference type="Pfam" id="PF00561">
    <property type="entry name" value="Abhydrolase_1"/>
    <property type="match status" value="1"/>
</dbReference>
<dbReference type="InterPro" id="IPR050266">
    <property type="entry name" value="AB_hydrolase_sf"/>
</dbReference>
<accession>A0A1I3LFY7</accession>
<reference evidence="3 4" key="1">
    <citation type="submission" date="2016-10" db="EMBL/GenBank/DDBJ databases">
        <authorList>
            <person name="de Groot N.N."/>
        </authorList>
    </citation>
    <scope>NUCLEOTIDE SEQUENCE [LARGE SCALE GENOMIC DNA]</scope>
    <source>
        <strain evidence="3 4">DSM 44778</strain>
    </source>
</reference>
<dbReference type="GO" id="GO:0016020">
    <property type="term" value="C:membrane"/>
    <property type="evidence" value="ECO:0007669"/>
    <property type="project" value="TreeGrafter"/>
</dbReference>
<keyword evidence="3" id="KW-0560">Oxidoreductase</keyword>
<dbReference type="GO" id="GO:0004601">
    <property type="term" value="F:peroxidase activity"/>
    <property type="evidence" value="ECO:0007669"/>
    <property type="project" value="UniProtKB-KW"/>
</dbReference>
<keyword evidence="3" id="KW-0575">Peroxidase</keyword>
<dbReference type="Proteomes" id="UP000199545">
    <property type="component" value="Unassembled WGS sequence"/>
</dbReference>
<keyword evidence="4" id="KW-1185">Reference proteome</keyword>